<dbReference type="EC" id="2.7.8.26" evidence="5 19"/>
<evidence type="ECO:0000256" key="2">
    <source>
        <dbReference type="ARBA" id="ARBA00004651"/>
    </source>
</evidence>
<evidence type="ECO:0000256" key="12">
    <source>
        <dbReference type="ARBA" id="ARBA00022989"/>
    </source>
</evidence>
<dbReference type="HAMAP" id="MF_00719">
    <property type="entry name" value="CobS"/>
    <property type="match status" value="1"/>
</dbReference>
<comment type="similarity">
    <text evidence="4 19">Belongs to the CobS family.</text>
</comment>
<accession>A0A069RI88</accession>
<feature type="transmembrane region" description="Helical" evidence="19">
    <location>
        <begin position="162"/>
        <end position="184"/>
    </location>
</feature>
<dbReference type="UniPathway" id="UPA00148">
    <property type="reaction ID" value="UER00238"/>
</dbReference>
<sequence length="242" mass="26694">MKRFLLMLTFFTRLPVPYPFEFKSEDFEKGVKYTPFVGVVIGMLMWGFASLLSGIDKSVYSLLVLAFYIWISGGLHIDGVADSVDGIFSGRNRERVLEIMKDSNVGTFGSIAIFMLLLSNLVMFYHMEPTYLLTMAVAGRSCVIIVCYFNEYAREEGMGKSFVDNSNGLELILALTVFTGTAAWLHGPKYAVAAMLTIAAALGVARKVKSVLGGITGDTHGLVIEFSQTMFLVIAYLTGFYV</sequence>
<dbReference type="GO" id="GO:0005886">
    <property type="term" value="C:plasma membrane"/>
    <property type="evidence" value="ECO:0007669"/>
    <property type="project" value="UniProtKB-SubCell"/>
</dbReference>
<evidence type="ECO:0000256" key="10">
    <source>
        <dbReference type="ARBA" id="ARBA00022692"/>
    </source>
</evidence>
<dbReference type="NCBIfam" id="TIGR00317">
    <property type="entry name" value="cobS"/>
    <property type="match status" value="1"/>
</dbReference>
<evidence type="ECO:0000256" key="14">
    <source>
        <dbReference type="ARBA" id="ARBA00025228"/>
    </source>
</evidence>
<comment type="caution">
    <text evidence="20">The sequence shown here is derived from an EMBL/GenBank/DDBJ whole genome shotgun (WGS) entry which is preliminary data.</text>
</comment>
<evidence type="ECO:0000256" key="9">
    <source>
        <dbReference type="ARBA" id="ARBA00022679"/>
    </source>
</evidence>
<evidence type="ECO:0000313" key="21">
    <source>
        <dbReference type="Proteomes" id="UP000027946"/>
    </source>
</evidence>
<dbReference type="GO" id="GO:0009236">
    <property type="term" value="P:cobalamin biosynthetic process"/>
    <property type="evidence" value="ECO:0007669"/>
    <property type="project" value="UniProtKB-UniRule"/>
</dbReference>
<dbReference type="InterPro" id="IPR003805">
    <property type="entry name" value="CobS"/>
</dbReference>
<organism evidence="20 21">
    <name type="scientific">Peptoclostridium litorale DSM 5388</name>
    <dbReference type="NCBI Taxonomy" id="1121324"/>
    <lineage>
        <taxon>Bacteria</taxon>
        <taxon>Bacillati</taxon>
        <taxon>Bacillota</taxon>
        <taxon>Clostridia</taxon>
        <taxon>Peptostreptococcales</taxon>
        <taxon>Peptoclostridiaceae</taxon>
        <taxon>Peptoclostridium</taxon>
    </lineage>
</organism>
<keyword evidence="9 19" id="KW-0808">Transferase</keyword>
<dbReference type="RefSeq" id="WP_038260962.1">
    <property type="nucleotide sequence ID" value="NZ_FSRH01000001.1"/>
</dbReference>
<keyword evidence="21" id="KW-1185">Reference proteome</keyword>
<dbReference type="STRING" id="1121324.CLIT_2c01140"/>
<gene>
    <name evidence="19 20" type="primary">cobS</name>
    <name evidence="20" type="ORF">CLIT_2c01140</name>
</gene>
<dbReference type="OrthoDB" id="9794626at2"/>
<evidence type="ECO:0000256" key="16">
    <source>
        <dbReference type="ARBA" id="ARBA00032853"/>
    </source>
</evidence>
<keyword evidence="7 19" id="KW-1003">Cell membrane</keyword>
<evidence type="ECO:0000256" key="3">
    <source>
        <dbReference type="ARBA" id="ARBA00004663"/>
    </source>
</evidence>
<evidence type="ECO:0000256" key="1">
    <source>
        <dbReference type="ARBA" id="ARBA00001946"/>
    </source>
</evidence>
<protein>
    <recommendedName>
        <fullName evidence="6 19">Adenosylcobinamide-GDP ribazoletransferase</fullName>
        <ecNumber evidence="5 19">2.7.8.26</ecNumber>
    </recommendedName>
    <alternativeName>
        <fullName evidence="16 19">Cobalamin synthase</fullName>
    </alternativeName>
    <alternativeName>
        <fullName evidence="15 19">Cobalamin-5'-phosphate synthase</fullName>
    </alternativeName>
</protein>
<evidence type="ECO:0000256" key="18">
    <source>
        <dbReference type="ARBA" id="ARBA00049504"/>
    </source>
</evidence>
<evidence type="ECO:0000256" key="17">
    <source>
        <dbReference type="ARBA" id="ARBA00048623"/>
    </source>
</evidence>
<evidence type="ECO:0000256" key="4">
    <source>
        <dbReference type="ARBA" id="ARBA00010561"/>
    </source>
</evidence>
<evidence type="ECO:0000256" key="15">
    <source>
        <dbReference type="ARBA" id="ARBA00032605"/>
    </source>
</evidence>
<keyword evidence="10 19" id="KW-0812">Transmembrane</keyword>
<comment type="pathway">
    <text evidence="3 19">Cofactor biosynthesis; adenosylcobalamin biosynthesis; adenosylcobalamin from cob(II)yrinate a,c-diamide: step 7/7.</text>
</comment>
<keyword evidence="12 19" id="KW-1133">Transmembrane helix</keyword>
<feature type="transmembrane region" description="Helical" evidence="19">
    <location>
        <begin position="131"/>
        <end position="150"/>
    </location>
</feature>
<dbReference type="GO" id="GO:0051073">
    <property type="term" value="F:adenosylcobinamide-GDP ribazoletransferase activity"/>
    <property type="evidence" value="ECO:0007669"/>
    <property type="project" value="UniProtKB-UniRule"/>
</dbReference>
<comment type="subcellular location">
    <subcellularLocation>
        <location evidence="2 19">Cell membrane</location>
        <topology evidence="2 19">Multi-pass membrane protein</topology>
    </subcellularLocation>
</comment>
<keyword evidence="11 19" id="KW-0460">Magnesium</keyword>
<dbReference type="PANTHER" id="PTHR34148">
    <property type="entry name" value="ADENOSYLCOBINAMIDE-GDP RIBAZOLETRANSFERASE"/>
    <property type="match status" value="1"/>
</dbReference>
<reference evidence="20 21" key="1">
    <citation type="submission" date="2014-03" db="EMBL/GenBank/DDBJ databases">
        <title>Genome sequence of Clostridium litorale W6, DSM 5388.</title>
        <authorList>
            <person name="Poehlein A."/>
            <person name="Jagirdar A."/>
            <person name="Khonsari B."/>
            <person name="Chibani C.M."/>
            <person name="Gutierrez Gutierrez D.A."/>
            <person name="Davydova E."/>
            <person name="Alghaithi H.S."/>
            <person name="Nair K.P."/>
            <person name="Dhamotharan K."/>
            <person name="Chandran L."/>
            <person name="G W."/>
            <person name="Daniel R."/>
        </authorList>
    </citation>
    <scope>NUCLEOTIDE SEQUENCE [LARGE SCALE GENOMIC DNA]</scope>
    <source>
        <strain evidence="20 21">W6</strain>
    </source>
</reference>
<keyword evidence="13 19" id="KW-0472">Membrane</keyword>
<evidence type="ECO:0000256" key="5">
    <source>
        <dbReference type="ARBA" id="ARBA00013200"/>
    </source>
</evidence>
<dbReference type="EMBL" id="JJMM01000002">
    <property type="protein sequence ID" value="KDR96508.1"/>
    <property type="molecule type" value="Genomic_DNA"/>
</dbReference>
<evidence type="ECO:0000313" key="20">
    <source>
        <dbReference type="EMBL" id="KDR96508.1"/>
    </source>
</evidence>
<evidence type="ECO:0000256" key="6">
    <source>
        <dbReference type="ARBA" id="ARBA00015850"/>
    </source>
</evidence>
<comment type="catalytic activity">
    <reaction evidence="18 19">
        <text>alpha-ribazole 5'-phosphate + adenosylcob(III)inamide-GDP = adenosylcob(III)alamin 5'-phosphate + GMP + H(+)</text>
        <dbReference type="Rhea" id="RHEA:23560"/>
        <dbReference type="ChEBI" id="CHEBI:15378"/>
        <dbReference type="ChEBI" id="CHEBI:57918"/>
        <dbReference type="ChEBI" id="CHEBI:58115"/>
        <dbReference type="ChEBI" id="CHEBI:60487"/>
        <dbReference type="ChEBI" id="CHEBI:60493"/>
        <dbReference type="EC" id="2.7.8.26"/>
    </reaction>
</comment>
<evidence type="ECO:0000256" key="19">
    <source>
        <dbReference type="HAMAP-Rule" id="MF_00719"/>
    </source>
</evidence>
<evidence type="ECO:0000256" key="7">
    <source>
        <dbReference type="ARBA" id="ARBA00022475"/>
    </source>
</evidence>
<keyword evidence="8 19" id="KW-0169">Cobalamin biosynthesis</keyword>
<evidence type="ECO:0000256" key="11">
    <source>
        <dbReference type="ARBA" id="ARBA00022842"/>
    </source>
</evidence>
<feature type="transmembrane region" description="Helical" evidence="19">
    <location>
        <begin position="33"/>
        <end position="52"/>
    </location>
</feature>
<comment type="function">
    <text evidence="14 19">Joins adenosylcobinamide-GDP and alpha-ribazole to generate adenosylcobalamin (Ado-cobalamin). Also synthesizes adenosylcobalamin 5'-phosphate from adenosylcobinamide-GDP and alpha-ribazole 5'-phosphate.</text>
</comment>
<dbReference type="PANTHER" id="PTHR34148:SF1">
    <property type="entry name" value="ADENOSYLCOBINAMIDE-GDP RIBAZOLETRANSFERASE"/>
    <property type="match status" value="1"/>
</dbReference>
<comment type="catalytic activity">
    <reaction evidence="17 19">
        <text>alpha-ribazole + adenosylcob(III)inamide-GDP = adenosylcob(III)alamin + GMP + H(+)</text>
        <dbReference type="Rhea" id="RHEA:16049"/>
        <dbReference type="ChEBI" id="CHEBI:10329"/>
        <dbReference type="ChEBI" id="CHEBI:15378"/>
        <dbReference type="ChEBI" id="CHEBI:18408"/>
        <dbReference type="ChEBI" id="CHEBI:58115"/>
        <dbReference type="ChEBI" id="CHEBI:60487"/>
        <dbReference type="EC" id="2.7.8.26"/>
    </reaction>
</comment>
<dbReference type="eggNOG" id="COG0368">
    <property type="taxonomic scope" value="Bacteria"/>
</dbReference>
<dbReference type="GO" id="GO:0008818">
    <property type="term" value="F:cobalamin 5'-phosphate synthase activity"/>
    <property type="evidence" value="ECO:0007669"/>
    <property type="project" value="UniProtKB-UniRule"/>
</dbReference>
<dbReference type="Proteomes" id="UP000027946">
    <property type="component" value="Unassembled WGS sequence"/>
</dbReference>
<name>A0A069RI88_PEPLI</name>
<feature type="transmembrane region" description="Helical" evidence="19">
    <location>
        <begin position="105"/>
        <end position="125"/>
    </location>
</feature>
<dbReference type="Pfam" id="PF02654">
    <property type="entry name" value="CobS"/>
    <property type="match status" value="1"/>
</dbReference>
<comment type="cofactor">
    <cofactor evidence="1 19">
        <name>Mg(2+)</name>
        <dbReference type="ChEBI" id="CHEBI:18420"/>
    </cofactor>
</comment>
<evidence type="ECO:0000256" key="8">
    <source>
        <dbReference type="ARBA" id="ARBA00022573"/>
    </source>
</evidence>
<evidence type="ECO:0000256" key="13">
    <source>
        <dbReference type="ARBA" id="ARBA00023136"/>
    </source>
</evidence>
<dbReference type="AlphaFoldDB" id="A0A069RI88"/>
<proteinExistence type="inferred from homology"/>